<organism evidence="10 11">
    <name type="scientific">Modicisalibacter muralis</name>
    <dbReference type="NCBI Taxonomy" id="119000"/>
    <lineage>
        <taxon>Bacteria</taxon>
        <taxon>Pseudomonadati</taxon>
        <taxon>Pseudomonadota</taxon>
        <taxon>Gammaproteobacteria</taxon>
        <taxon>Oceanospirillales</taxon>
        <taxon>Halomonadaceae</taxon>
        <taxon>Modicisalibacter</taxon>
    </lineage>
</organism>
<dbReference type="AlphaFoldDB" id="A0A1G9PUK3"/>
<evidence type="ECO:0000259" key="9">
    <source>
        <dbReference type="Pfam" id="PF16733"/>
    </source>
</evidence>
<evidence type="ECO:0000256" key="7">
    <source>
        <dbReference type="SAM" id="Phobius"/>
    </source>
</evidence>
<dbReference type="PANTHER" id="PTHR43731:SF14">
    <property type="entry name" value="PRESENILIN-ASSOCIATED RHOMBOID-LIKE PROTEIN, MITOCHONDRIAL"/>
    <property type="match status" value="1"/>
</dbReference>
<dbReference type="STRING" id="119000.SAMN05661010_03147"/>
<comment type="subcellular location">
    <subcellularLocation>
        <location evidence="1">Membrane</location>
        <topology evidence="1">Multi-pass membrane protein</topology>
    </subcellularLocation>
</comment>
<protein>
    <submittedName>
        <fullName evidence="10">GlpG protein</fullName>
    </submittedName>
</protein>
<dbReference type="Gene3D" id="1.20.1540.10">
    <property type="entry name" value="Rhomboid-like"/>
    <property type="match status" value="1"/>
</dbReference>
<dbReference type="SUPFAM" id="SSF144091">
    <property type="entry name" value="Rhomboid-like"/>
    <property type="match status" value="1"/>
</dbReference>
<evidence type="ECO:0000256" key="1">
    <source>
        <dbReference type="ARBA" id="ARBA00004141"/>
    </source>
</evidence>
<feature type="transmembrane region" description="Helical" evidence="7">
    <location>
        <begin position="155"/>
        <end position="179"/>
    </location>
</feature>
<evidence type="ECO:0000313" key="11">
    <source>
        <dbReference type="Proteomes" id="UP000198654"/>
    </source>
</evidence>
<feature type="transmembrane region" description="Helical" evidence="7">
    <location>
        <begin position="272"/>
        <end position="291"/>
    </location>
</feature>
<dbReference type="InterPro" id="IPR050925">
    <property type="entry name" value="Rhomboid_protease_S54"/>
</dbReference>
<dbReference type="GO" id="GO:0004252">
    <property type="term" value="F:serine-type endopeptidase activity"/>
    <property type="evidence" value="ECO:0007669"/>
    <property type="project" value="InterPro"/>
</dbReference>
<name>A0A1G9PUK3_9GAMM</name>
<dbReference type="GO" id="GO:0016020">
    <property type="term" value="C:membrane"/>
    <property type="evidence" value="ECO:0007669"/>
    <property type="project" value="UniProtKB-SubCell"/>
</dbReference>
<keyword evidence="11" id="KW-1185">Reference proteome</keyword>
<sequence>MGWGDYPGITARDEDNAMHKVLILPRDIDTRSLRKALWAQRIGHHFTEEHDTQVLWLADPRQHDDMMQLIARWQRGEPIAPAEKRAFASRNWRQGPLAEAPVAAALVGLCVAVFGLMAIFGDLVIAAMTITPIGVVGTSLSVGTLGDTLSSGQLWRLVSPAFLHFGWMHLIFNMLWLWYFGRQIEALQGSWRLLGVVMISALVSNLAQYATGTVLFGGMSGVDYALLGYVWLMALRAPKSGFFVPQMLVVFMLGWMVFTMTDLAGPVGFGNVANEAHLGGLLVGLVLGWIASSRARKQPDTTGSKERDDE</sequence>
<feature type="transmembrane region" description="Helical" evidence="7">
    <location>
        <begin position="215"/>
        <end position="235"/>
    </location>
</feature>
<evidence type="ECO:0000256" key="2">
    <source>
        <dbReference type="ARBA" id="ARBA00009045"/>
    </source>
</evidence>
<evidence type="ECO:0000256" key="6">
    <source>
        <dbReference type="ARBA" id="ARBA00023136"/>
    </source>
</evidence>
<feature type="domain" description="Peptidase S54 rhomboid" evidence="8">
    <location>
        <begin position="152"/>
        <end position="293"/>
    </location>
</feature>
<dbReference type="InterPro" id="IPR038244">
    <property type="entry name" value="NRho_sf"/>
</dbReference>
<dbReference type="InterPro" id="IPR031976">
    <property type="entry name" value="NRho"/>
</dbReference>
<feature type="transmembrane region" description="Helical" evidence="7">
    <location>
        <begin position="242"/>
        <end position="260"/>
    </location>
</feature>
<accession>A0A1G9PUK3</accession>
<keyword evidence="3 7" id="KW-0812">Transmembrane</keyword>
<dbReference type="Gene3D" id="3.30.70.2080">
    <property type="match status" value="1"/>
</dbReference>
<reference evidence="10 11" key="1">
    <citation type="submission" date="2016-10" db="EMBL/GenBank/DDBJ databases">
        <authorList>
            <person name="de Groot N.N."/>
        </authorList>
    </citation>
    <scope>NUCLEOTIDE SEQUENCE [LARGE SCALE GENOMIC DNA]</scope>
    <source>
        <strain evidence="10 11">DSM 14789</strain>
    </source>
</reference>
<comment type="similarity">
    <text evidence="2">Belongs to the peptidase S54 family.</text>
</comment>
<evidence type="ECO:0000256" key="5">
    <source>
        <dbReference type="ARBA" id="ARBA00022989"/>
    </source>
</evidence>
<keyword evidence="6 7" id="KW-0472">Membrane</keyword>
<evidence type="ECO:0000313" key="10">
    <source>
        <dbReference type="EMBL" id="SDM02458.1"/>
    </source>
</evidence>
<dbReference type="InterPro" id="IPR035952">
    <property type="entry name" value="Rhomboid-like_sf"/>
</dbReference>
<dbReference type="Pfam" id="PF16733">
    <property type="entry name" value="NRho"/>
    <property type="match status" value="1"/>
</dbReference>
<keyword evidence="4" id="KW-0378">Hydrolase</keyword>
<dbReference type="InterPro" id="IPR022764">
    <property type="entry name" value="Peptidase_S54_rhomboid_dom"/>
</dbReference>
<dbReference type="PANTHER" id="PTHR43731">
    <property type="entry name" value="RHOMBOID PROTEASE"/>
    <property type="match status" value="1"/>
</dbReference>
<feature type="transmembrane region" description="Helical" evidence="7">
    <location>
        <begin position="191"/>
        <end position="209"/>
    </location>
</feature>
<feature type="domain" description="Rhomboid protease N-terminal" evidence="9">
    <location>
        <begin position="20"/>
        <end position="82"/>
    </location>
</feature>
<dbReference type="Proteomes" id="UP000198654">
    <property type="component" value="Unassembled WGS sequence"/>
</dbReference>
<feature type="transmembrane region" description="Helical" evidence="7">
    <location>
        <begin position="102"/>
        <end position="135"/>
    </location>
</feature>
<dbReference type="EMBL" id="FNGI01000010">
    <property type="protein sequence ID" value="SDM02458.1"/>
    <property type="molecule type" value="Genomic_DNA"/>
</dbReference>
<dbReference type="Pfam" id="PF01694">
    <property type="entry name" value="Rhomboid"/>
    <property type="match status" value="1"/>
</dbReference>
<proteinExistence type="inferred from homology"/>
<evidence type="ECO:0000256" key="4">
    <source>
        <dbReference type="ARBA" id="ARBA00022801"/>
    </source>
</evidence>
<evidence type="ECO:0000259" key="8">
    <source>
        <dbReference type="Pfam" id="PF01694"/>
    </source>
</evidence>
<evidence type="ECO:0000256" key="3">
    <source>
        <dbReference type="ARBA" id="ARBA00022692"/>
    </source>
</evidence>
<gene>
    <name evidence="10" type="ORF">SAMN05661010_03147</name>
</gene>
<keyword evidence="5 7" id="KW-1133">Transmembrane helix</keyword>